<protein>
    <recommendedName>
        <fullName evidence="7">Nucleoporin Nup43</fullName>
    </recommendedName>
</protein>
<dbReference type="InterPro" id="IPR015943">
    <property type="entry name" value="WD40/YVTN_repeat-like_dom_sf"/>
</dbReference>
<comment type="subcellular location">
    <subcellularLocation>
        <location evidence="1">Nucleus</location>
    </subcellularLocation>
</comment>
<evidence type="ECO:0000256" key="4">
    <source>
        <dbReference type="ARBA" id="ARBA00023242"/>
    </source>
</evidence>
<reference evidence="5" key="1">
    <citation type="submission" date="2021-11" db="EMBL/GenBank/DDBJ databases">
        <authorList>
            <person name="Schell T."/>
        </authorList>
    </citation>
    <scope>NUCLEOTIDE SEQUENCE</scope>
    <source>
        <strain evidence="5">M5</strain>
    </source>
</reference>
<keyword evidence="4" id="KW-0539">Nucleus</keyword>
<evidence type="ECO:0000256" key="2">
    <source>
        <dbReference type="ARBA" id="ARBA00022574"/>
    </source>
</evidence>
<name>A0A8J2RWZ7_9CRUS</name>
<evidence type="ECO:0008006" key="7">
    <source>
        <dbReference type="Google" id="ProtNLM"/>
    </source>
</evidence>
<dbReference type="PANTHER" id="PTHR22652:SF0">
    <property type="entry name" value="NUCLEOPORIN NUP43"/>
    <property type="match status" value="1"/>
</dbReference>
<keyword evidence="2" id="KW-0853">WD repeat</keyword>
<dbReference type="AlphaFoldDB" id="A0A8J2RWZ7"/>
<evidence type="ECO:0000256" key="3">
    <source>
        <dbReference type="ARBA" id="ARBA00022737"/>
    </source>
</evidence>
<dbReference type="EMBL" id="CAKKLH010000287">
    <property type="protein sequence ID" value="CAH0108782.1"/>
    <property type="molecule type" value="Genomic_DNA"/>
</dbReference>
<keyword evidence="3" id="KW-0677">Repeat</keyword>
<dbReference type="InterPro" id="IPR036322">
    <property type="entry name" value="WD40_repeat_dom_sf"/>
</dbReference>
<dbReference type="SUPFAM" id="SSF50978">
    <property type="entry name" value="WD40 repeat-like"/>
    <property type="match status" value="1"/>
</dbReference>
<dbReference type="FunFam" id="2.130.10.10:FF:000249">
    <property type="entry name" value="nucleoporin Nup43"/>
    <property type="match status" value="1"/>
</dbReference>
<dbReference type="SMART" id="SM00320">
    <property type="entry name" value="WD40"/>
    <property type="match status" value="6"/>
</dbReference>
<gene>
    <name evidence="5" type="ORF">DGAL_LOCUS12187</name>
</gene>
<dbReference type="Gene3D" id="2.130.10.10">
    <property type="entry name" value="YVTN repeat-like/Quinoprotein amine dehydrogenase"/>
    <property type="match status" value="1"/>
</dbReference>
<dbReference type="Proteomes" id="UP000789390">
    <property type="component" value="Unassembled WGS sequence"/>
</dbReference>
<keyword evidence="6" id="KW-1185">Reference proteome</keyword>
<accession>A0A8J2RWZ7</accession>
<dbReference type="GO" id="GO:0031080">
    <property type="term" value="C:nuclear pore outer ring"/>
    <property type="evidence" value="ECO:0007669"/>
    <property type="project" value="TreeGrafter"/>
</dbReference>
<organism evidence="5 6">
    <name type="scientific">Daphnia galeata</name>
    <dbReference type="NCBI Taxonomy" id="27404"/>
    <lineage>
        <taxon>Eukaryota</taxon>
        <taxon>Metazoa</taxon>
        <taxon>Ecdysozoa</taxon>
        <taxon>Arthropoda</taxon>
        <taxon>Crustacea</taxon>
        <taxon>Branchiopoda</taxon>
        <taxon>Diplostraca</taxon>
        <taxon>Cladocera</taxon>
        <taxon>Anomopoda</taxon>
        <taxon>Daphniidae</taxon>
        <taxon>Daphnia</taxon>
    </lineage>
</organism>
<proteinExistence type="predicted"/>
<dbReference type="OrthoDB" id="47172at2759"/>
<dbReference type="InterPro" id="IPR001680">
    <property type="entry name" value="WD40_rpt"/>
</dbReference>
<evidence type="ECO:0000256" key="1">
    <source>
        <dbReference type="ARBA" id="ARBA00004123"/>
    </source>
</evidence>
<evidence type="ECO:0000313" key="5">
    <source>
        <dbReference type="EMBL" id="CAH0108782.1"/>
    </source>
</evidence>
<dbReference type="PANTHER" id="PTHR22652">
    <property type="entry name" value="NUCLEOPORIN NUP43"/>
    <property type="match status" value="1"/>
</dbReference>
<sequence length="359" mass="39764">MVETVCAKFVSKKIRKVRWQRPAAFGRPNPEYFVAGSWDDEQNEVSLWNTVPANEQNNDPIQVSTVPFPSDVNDISFYDTSNFFVALGNGTVVMMRIDKNKLEVVHQWKDIHHFKSSKAPATGVVCQSPEIASIGEDGKINLMRMNQDKPYKTIDSFKITMLSVIFKLSDADSCSLNAAVFTSQNEIFTGNSRGMIKLWDLRATTDKPVQSASLAEDSEIGVTSMDRHPFQGHIVAVGGYDGMLTVYDMRKAQTPITVMEASDSCLNELRFHPERADHLFTASESGSVWHWVPLAAKTPMSNGPSTNLWLSGDLATQQLNIKELLPSLPLAVNTVDVCGESLICGGDNEALYYVSNVVF</sequence>
<evidence type="ECO:0000313" key="6">
    <source>
        <dbReference type="Proteomes" id="UP000789390"/>
    </source>
</evidence>
<comment type="caution">
    <text evidence="5">The sequence shown here is derived from an EMBL/GenBank/DDBJ whole genome shotgun (WGS) entry which is preliminary data.</text>
</comment>